<dbReference type="EMBL" id="CM056741">
    <property type="protein sequence ID" value="KAJ8681831.1"/>
    <property type="molecule type" value="Genomic_DNA"/>
</dbReference>
<evidence type="ECO:0000313" key="1">
    <source>
        <dbReference type="EMBL" id="KAJ8681831.1"/>
    </source>
</evidence>
<reference evidence="1" key="1">
    <citation type="submission" date="2023-04" db="EMBL/GenBank/DDBJ databases">
        <title>A chromosome-level genome assembly of the parasitoid wasp Eretmocerus hayati.</title>
        <authorList>
            <person name="Zhong Y."/>
            <person name="Liu S."/>
            <person name="Liu Y."/>
        </authorList>
    </citation>
    <scope>NUCLEOTIDE SEQUENCE</scope>
    <source>
        <strain evidence="1">ZJU_SS_LIU_2023</strain>
    </source>
</reference>
<proteinExistence type="predicted"/>
<comment type="caution">
    <text evidence="1">The sequence shown here is derived from an EMBL/GenBank/DDBJ whole genome shotgun (WGS) entry which is preliminary data.</text>
</comment>
<accession>A0ACC2PEE7</accession>
<name>A0ACC2PEE7_9HYME</name>
<gene>
    <name evidence="1" type="ORF">QAD02_017623</name>
</gene>
<keyword evidence="2" id="KW-1185">Reference proteome</keyword>
<sequence>MCGFRFSTSVPVSINVRNHLYLFAFLPRSRSSVNLVRSLNPIEPFASSCKIFQKVNSLTSRAPTCGRDIRPGDGNMDKSGAQRRPYAPSSEAENQRGLHGLREA</sequence>
<evidence type="ECO:0000313" key="2">
    <source>
        <dbReference type="Proteomes" id="UP001239111"/>
    </source>
</evidence>
<organism evidence="1 2">
    <name type="scientific">Eretmocerus hayati</name>
    <dbReference type="NCBI Taxonomy" id="131215"/>
    <lineage>
        <taxon>Eukaryota</taxon>
        <taxon>Metazoa</taxon>
        <taxon>Ecdysozoa</taxon>
        <taxon>Arthropoda</taxon>
        <taxon>Hexapoda</taxon>
        <taxon>Insecta</taxon>
        <taxon>Pterygota</taxon>
        <taxon>Neoptera</taxon>
        <taxon>Endopterygota</taxon>
        <taxon>Hymenoptera</taxon>
        <taxon>Apocrita</taxon>
        <taxon>Proctotrupomorpha</taxon>
        <taxon>Chalcidoidea</taxon>
        <taxon>Aphelinidae</taxon>
        <taxon>Aphelininae</taxon>
        <taxon>Eretmocerus</taxon>
    </lineage>
</organism>
<protein>
    <submittedName>
        <fullName evidence="1">Uncharacterized protein</fullName>
    </submittedName>
</protein>
<dbReference type="Proteomes" id="UP001239111">
    <property type="component" value="Chromosome 1"/>
</dbReference>